<sequence>MTVTPGSQPRIAATRVLDAVLHHGRSLKAELAGAQQELEDPRDRALVEAICLAVLRQPARFDAALAAWMPRPLARRDRELRALLLVGFAQLDPMGLPAHAAVAATVEAARGLGRDHQAGLVNALLRRALRESLPASESHAHWPAWLRTRIEADWPTDAAAILAASEQAPPMWLRVNRQQGARDAYRDELAAAGIEGAVVEGLDDALRLDAPVPVAGLPGFAEGRVSVQDGAAQRVIDAMPVRGRMRVLDACAAPGGKAAHLLEREPSIELTALDIDRRRLRHVQATLERRLKLGADATLLAADATDLAAWWDGVPFDAIVLDAPCSATGIIRRQPDVLLHRRESDIDHLVALQGRLLDALWQTVAPGGALVYTTCSILRDENDRQIAAFLARTTDARAEPLDESFGRSPVSEAHGRQRLPGEDGMDGFFYARLRKAPALIGGE</sequence>
<comment type="subcellular location">
    <subcellularLocation>
        <location evidence="2">Cytoplasm</location>
    </subcellularLocation>
</comment>
<feature type="binding site" evidence="13">
    <location>
        <position position="274"/>
    </location>
    <ligand>
        <name>S-adenosyl-L-methionine</name>
        <dbReference type="ChEBI" id="CHEBI:59789"/>
    </ligand>
</feature>
<keyword evidence="9 13" id="KW-0694">RNA-binding</keyword>
<dbReference type="InterPro" id="IPR035926">
    <property type="entry name" value="NusB-like_sf"/>
</dbReference>
<keyword evidence="7 13" id="KW-0808">Transferase</keyword>
<evidence type="ECO:0000313" key="15">
    <source>
        <dbReference type="EMBL" id="QOW19711.1"/>
    </source>
</evidence>
<dbReference type="PANTHER" id="PTHR22807:SF61">
    <property type="entry name" value="NOL1_NOP2_SUN FAMILY PROTEIN _ ANTITERMINATION NUSB DOMAIN-CONTAINING PROTEIN"/>
    <property type="match status" value="1"/>
</dbReference>
<accession>A0A7S6UG78</accession>
<evidence type="ECO:0000313" key="16">
    <source>
        <dbReference type="Proteomes" id="UP000594059"/>
    </source>
</evidence>
<dbReference type="InterPro" id="IPR029063">
    <property type="entry name" value="SAM-dependent_MTases_sf"/>
</dbReference>
<evidence type="ECO:0000256" key="8">
    <source>
        <dbReference type="ARBA" id="ARBA00022691"/>
    </source>
</evidence>
<dbReference type="Pfam" id="PF01189">
    <property type="entry name" value="Methyltr_RsmB-F"/>
    <property type="match status" value="1"/>
</dbReference>
<dbReference type="SUPFAM" id="SSF53335">
    <property type="entry name" value="S-adenosyl-L-methionine-dependent methyltransferases"/>
    <property type="match status" value="1"/>
</dbReference>
<dbReference type="PRINTS" id="PR02008">
    <property type="entry name" value="RCMTFAMILY"/>
</dbReference>
<dbReference type="Gene3D" id="3.30.70.1170">
    <property type="entry name" value="Sun protein, domain 3"/>
    <property type="match status" value="1"/>
</dbReference>
<evidence type="ECO:0000256" key="2">
    <source>
        <dbReference type="ARBA" id="ARBA00004496"/>
    </source>
</evidence>
<dbReference type="GO" id="GO:0003723">
    <property type="term" value="F:RNA binding"/>
    <property type="evidence" value="ECO:0007669"/>
    <property type="project" value="UniProtKB-UniRule"/>
</dbReference>
<dbReference type="NCBIfam" id="TIGR00563">
    <property type="entry name" value="rsmB"/>
    <property type="match status" value="1"/>
</dbReference>
<dbReference type="Pfam" id="PF01029">
    <property type="entry name" value="NusB"/>
    <property type="match status" value="1"/>
</dbReference>
<protein>
    <recommendedName>
        <fullName evidence="3">16S rRNA (cytosine(967)-C(5))-methyltransferase</fullName>
        <ecNumber evidence="3">2.1.1.176</ecNumber>
    </recommendedName>
    <alternativeName>
        <fullName evidence="10">16S rRNA m5C967 methyltransferase</fullName>
    </alternativeName>
    <alternativeName>
        <fullName evidence="11">rRNA (cytosine-C(5)-)-methyltransferase RsmB</fullName>
    </alternativeName>
</protein>
<dbReference type="InterPro" id="IPR054728">
    <property type="entry name" value="RsmB-like_ferredoxin"/>
</dbReference>
<evidence type="ECO:0000256" key="3">
    <source>
        <dbReference type="ARBA" id="ARBA00012140"/>
    </source>
</evidence>
<dbReference type="FunFam" id="3.40.50.150:FF:000022">
    <property type="entry name" value="Ribosomal RNA small subunit methyltransferase B"/>
    <property type="match status" value="1"/>
</dbReference>
<keyword evidence="5" id="KW-0698">rRNA processing</keyword>
<dbReference type="InterPro" id="IPR006027">
    <property type="entry name" value="NusB_RsmB_TIM44"/>
</dbReference>
<reference evidence="15 16" key="1">
    <citation type="submission" date="2020-10" db="EMBL/GenBank/DDBJ databases">
        <title>complete genome sequencing of Lysobacter sp. H21R20.</title>
        <authorList>
            <person name="Bae J.-W."/>
            <person name="Lee S.-Y."/>
        </authorList>
    </citation>
    <scope>NUCLEOTIDE SEQUENCE [LARGE SCALE GENOMIC DNA]</scope>
    <source>
        <strain evidence="15 16">H21R20</strain>
    </source>
</reference>
<feature type="binding site" evidence="13">
    <location>
        <position position="303"/>
    </location>
    <ligand>
        <name>S-adenosyl-L-methionine</name>
        <dbReference type="ChEBI" id="CHEBI:59789"/>
    </ligand>
</feature>
<comment type="function">
    <text evidence="1">Specifically methylates the cytosine at position 967 (m5C967) of 16S rRNA.</text>
</comment>
<comment type="similarity">
    <text evidence="13">Belongs to the class I-like SAM-binding methyltransferase superfamily. RsmB/NOP family.</text>
</comment>
<dbReference type="CDD" id="cd02440">
    <property type="entry name" value="AdoMet_MTases"/>
    <property type="match status" value="1"/>
</dbReference>
<dbReference type="EMBL" id="CP063656">
    <property type="protein sequence ID" value="QOW19711.1"/>
    <property type="molecule type" value="Genomic_DNA"/>
</dbReference>
<dbReference type="AlphaFoldDB" id="A0A7S6UG78"/>
<keyword evidence="6 13" id="KW-0489">Methyltransferase</keyword>
<keyword evidence="16" id="KW-1185">Reference proteome</keyword>
<evidence type="ECO:0000256" key="11">
    <source>
        <dbReference type="ARBA" id="ARBA00031088"/>
    </source>
</evidence>
<dbReference type="Pfam" id="PF22458">
    <property type="entry name" value="RsmF-B_ferredox"/>
    <property type="match status" value="1"/>
</dbReference>
<dbReference type="PANTHER" id="PTHR22807">
    <property type="entry name" value="NOP2 YEAST -RELATED NOL1/NOP2/FMU SUN DOMAIN-CONTAINING"/>
    <property type="match status" value="1"/>
</dbReference>
<evidence type="ECO:0000256" key="7">
    <source>
        <dbReference type="ARBA" id="ARBA00022679"/>
    </source>
</evidence>
<proteinExistence type="inferred from homology"/>
<feature type="binding site" evidence="13">
    <location>
        <begin position="251"/>
        <end position="257"/>
    </location>
    <ligand>
        <name>S-adenosyl-L-methionine</name>
        <dbReference type="ChEBI" id="CHEBI:59789"/>
    </ligand>
</feature>
<evidence type="ECO:0000256" key="6">
    <source>
        <dbReference type="ARBA" id="ARBA00022603"/>
    </source>
</evidence>
<dbReference type="InterPro" id="IPR023267">
    <property type="entry name" value="RCMT"/>
</dbReference>
<dbReference type="InterPro" id="IPR049560">
    <property type="entry name" value="MeTrfase_RsmB-F_NOP2_cat"/>
</dbReference>
<evidence type="ECO:0000256" key="1">
    <source>
        <dbReference type="ARBA" id="ARBA00002724"/>
    </source>
</evidence>
<dbReference type="PROSITE" id="PS51686">
    <property type="entry name" value="SAM_MT_RSMB_NOP"/>
    <property type="match status" value="1"/>
</dbReference>
<dbReference type="Gene3D" id="3.40.50.150">
    <property type="entry name" value="Vaccinia Virus protein VP39"/>
    <property type="match status" value="1"/>
</dbReference>
<keyword evidence="8 13" id="KW-0949">S-adenosyl-L-methionine</keyword>
<dbReference type="KEGG" id="lcic:INQ41_01090"/>
<evidence type="ECO:0000256" key="5">
    <source>
        <dbReference type="ARBA" id="ARBA00022552"/>
    </source>
</evidence>
<keyword evidence="4" id="KW-0963">Cytoplasm</keyword>
<evidence type="ECO:0000256" key="12">
    <source>
        <dbReference type="ARBA" id="ARBA00047283"/>
    </source>
</evidence>
<dbReference type="GO" id="GO:0070475">
    <property type="term" value="P:rRNA base methylation"/>
    <property type="evidence" value="ECO:0007669"/>
    <property type="project" value="TreeGrafter"/>
</dbReference>
<dbReference type="GO" id="GO:0009383">
    <property type="term" value="F:rRNA (cytosine-C5-)-methyltransferase activity"/>
    <property type="evidence" value="ECO:0007669"/>
    <property type="project" value="TreeGrafter"/>
</dbReference>
<dbReference type="FunFam" id="3.30.70.1170:FF:000002">
    <property type="entry name" value="Ribosomal RNA small subunit methyltransferase B"/>
    <property type="match status" value="1"/>
</dbReference>
<feature type="domain" description="SAM-dependent MTase RsmB/NOP-type" evidence="14">
    <location>
        <begin position="161"/>
        <end position="436"/>
    </location>
</feature>
<evidence type="ECO:0000256" key="13">
    <source>
        <dbReference type="PROSITE-ProRule" id="PRU01023"/>
    </source>
</evidence>
<feature type="binding site" evidence="13">
    <location>
        <position position="322"/>
    </location>
    <ligand>
        <name>S-adenosyl-L-methionine</name>
        <dbReference type="ChEBI" id="CHEBI:59789"/>
    </ligand>
</feature>
<evidence type="ECO:0000259" key="14">
    <source>
        <dbReference type="PROSITE" id="PS51686"/>
    </source>
</evidence>
<dbReference type="RefSeq" id="WP_193985485.1">
    <property type="nucleotide sequence ID" value="NZ_CP063656.1"/>
</dbReference>
<name>A0A7S6UG78_9GAMM</name>
<dbReference type="Proteomes" id="UP000594059">
    <property type="component" value="Chromosome"/>
</dbReference>
<dbReference type="Gene3D" id="1.10.940.10">
    <property type="entry name" value="NusB-like"/>
    <property type="match status" value="1"/>
</dbReference>
<evidence type="ECO:0000256" key="10">
    <source>
        <dbReference type="ARBA" id="ARBA00030399"/>
    </source>
</evidence>
<comment type="catalytic activity">
    <reaction evidence="12">
        <text>cytidine(967) in 16S rRNA + S-adenosyl-L-methionine = 5-methylcytidine(967) in 16S rRNA + S-adenosyl-L-homocysteine + H(+)</text>
        <dbReference type="Rhea" id="RHEA:42748"/>
        <dbReference type="Rhea" id="RHEA-COMP:10219"/>
        <dbReference type="Rhea" id="RHEA-COMP:10220"/>
        <dbReference type="ChEBI" id="CHEBI:15378"/>
        <dbReference type="ChEBI" id="CHEBI:57856"/>
        <dbReference type="ChEBI" id="CHEBI:59789"/>
        <dbReference type="ChEBI" id="CHEBI:74483"/>
        <dbReference type="ChEBI" id="CHEBI:82748"/>
        <dbReference type="EC" id="2.1.1.176"/>
    </reaction>
</comment>
<dbReference type="NCBIfam" id="NF008149">
    <property type="entry name" value="PRK10901.1"/>
    <property type="match status" value="1"/>
</dbReference>
<dbReference type="GO" id="GO:0005829">
    <property type="term" value="C:cytosol"/>
    <property type="evidence" value="ECO:0007669"/>
    <property type="project" value="TreeGrafter"/>
</dbReference>
<dbReference type="InterPro" id="IPR004573">
    <property type="entry name" value="rRNA_ssu_MeTfrase_B"/>
</dbReference>
<evidence type="ECO:0000256" key="9">
    <source>
        <dbReference type="ARBA" id="ARBA00022884"/>
    </source>
</evidence>
<evidence type="ECO:0000256" key="4">
    <source>
        <dbReference type="ARBA" id="ARBA00022490"/>
    </source>
</evidence>
<dbReference type="InterPro" id="IPR001678">
    <property type="entry name" value="MeTrfase_RsmB-F_NOP2_dom"/>
</dbReference>
<gene>
    <name evidence="15" type="primary">rsmB</name>
    <name evidence="15" type="ORF">INQ41_01090</name>
</gene>
<dbReference type="SUPFAM" id="SSF48013">
    <property type="entry name" value="NusB-like"/>
    <property type="match status" value="1"/>
</dbReference>
<organism evidence="15 16">
    <name type="scientific">Novilysobacter ciconiae</name>
    <dbReference type="NCBI Taxonomy" id="2781022"/>
    <lineage>
        <taxon>Bacteria</taxon>
        <taxon>Pseudomonadati</taxon>
        <taxon>Pseudomonadota</taxon>
        <taxon>Gammaproteobacteria</taxon>
        <taxon>Lysobacterales</taxon>
        <taxon>Lysobacteraceae</taxon>
        <taxon>Novilysobacter</taxon>
    </lineage>
</organism>
<dbReference type="GO" id="GO:0006355">
    <property type="term" value="P:regulation of DNA-templated transcription"/>
    <property type="evidence" value="ECO:0007669"/>
    <property type="project" value="InterPro"/>
</dbReference>
<feature type="active site" description="Nucleophile" evidence="13">
    <location>
        <position position="375"/>
    </location>
</feature>
<dbReference type="EC" id="2.1.1.176" evidence="3"/>